<evidence type="ECO:0000256" key="1">
    <source>
        <dbReference type="SAM" id="MobiDB-lite"/>
    </source>
</evidence>
<feature type="region of interest" description="Disordered" evidence="1">
    <location>
        <begin position="1"/>
        <end position="58"/>
    </location>
</feature>
<dbReference type="AlphaFoldDB" id="A0A2K0UD83"/>
<name>A0A2K0UD83_TRIHA</name>
<evidence type="ECO:0000313" key="3">
    <source>
        <dbReference type="Proteomes" id="UP000236290"/>
    </source>
</evidence>
<dbReference type="EMBL" id="MTYI01000050">
    <property type="protein sequence ID" value="PNP55738.1"/>
    <property type="molecule type" value="Genomic_DNA"/>
</dbReference>
<sequence>MLKTGQSGQTRMWAKGQAKLSRRLADPRAAGDSRGTDTDTAAATWMGHGQGRTETDRD</sequence>
<comment type="caution">
    <text evidence="2">The sequence shown here is derived from an EMBL/GenBank/DDBJ whole genome shotgun (WGS) entry which is preliminary data.</text>
</comment>
<organism evidence="2 3">
    <name type="scientific">Trichoderma harzianum</name>
    <name type="common">Hypocrea lixii</name>
    <dbReference type="NCBI Taxonomy" id="5544"/>
    <lineage>
        <taxon>Eukaryota</taxon>
        <taxon>Fungi</taxon>
        <taxon>Dikarya</taxon>
        <taxon>Ascomycota</taxon>
        <taxon>Pezizomycotina</taxon>
        <taxon>Sordariomycetes</taxon>
        <taxon>Hypocreomycetidae</taxon>
        <taxon>Hypocreales</taxon>
        <taxon>Hypocreaceae</taxon>
        <taxon>Trichoderma</taxon>
    </lineage>
</organism>
<protein>
    <submittedName>
        <fullName evidence="2">Uncharacterized protein</fullName>
    </submittedName>
</protein>
<dbReference type="Proteomes" id="UP000236290">
    <property type="component" value="Unassembled WGS sequence"/>
</dbReference>
<proteinExistence type="predicted"/>
<reference evidence="2 3" key="1">
    <citation type="submission" date="2017-02" db="EMBL/GenBank/DDBJ databases">
        <title>Genomes of Trichoderma spp. with biocontrol activity.</title>
        <authorList>
            <person name="Gardiner D."/>
            <person name="Kazan K."/>
            <person name="Vos C."/>
            <person name="Harvey P."/>
        </authorList>
    </citation>
    <scope>NUCLEOTIDE SEQUENCE [LARGE SCALE GENOMIC DNA]</scope>
    <source>
        <strain evidence="2 3">Tr1</strain>
    </source>
</reference>
<gene>
    <name evidence="2" type="ORF">THARTR1_03958</name>
</gene>
<evidence type="ECO:0000313" key="2">
    <source>
        <dbReference type="EMBL" id="PNP55738.1"/>
    </source>
</evidence>
<feature type="compositionally biased region" description="Polar residues" evidence="1">
    <location>
        <begin position="1"/>
        <end position="10"/>
    </location>
</feature>
<accession>A0A2K0UD83</accession>
<feature type="compositionally biased region" description="Basic and acidic residues" evidence="1">
    <location>
        <begin position="23"/>
        <end position="37"/>
    </location>
</feature>